<evidence type="ECO:0000256" key="8">
    <source>
        <dbReference type="ARBA" id="ARBA00022927"/>
    </source>
</evidence>
<keyword evidence="4 9" id="KW-0853">WD repeat</keyword>
<evidence type="ECO:0000256" key="5">
    <source>
        <dbReference type="ARBA" id="ARBA00022737"/>
    </source>
</evidence>
<keyword evidence="7" id="KW-0931">ER-Golgi transport</keyword>
<dbReference type="PANTHER" id="PTHR13923:SF11">
    <property type="entry name" value="SECRETORY 31, ISOFORM D"/>
    <property type="match status" value="1"/>
</dbReference>
<dbReference type="GO" id="GO:0005198">
    <property type="term" value="F:structural molecule activity"/>
    <property type="evidence" value="ECO:0007669"/>
    <property type="project" value="TreeGrafter"/>
</dbReference>
<dbReference type="GO" id="GO:0030127">
    <property type="term" value="C:COPII vesicle coat"/>
    <property type="evidence" value="ECO:0007669"/>
    <property type="project" value="TreeGrafter"/>
</dbReference>
<dbReference type="GO" id="GO:0015031">
    <property type="term" value="P:protein transport"/>
    <property type="evidence" value="ECO:0007669"/>
    <property type="project" value="UniProtKB-KW"/>
</dbReference>
<keyword evidence="3" id="KW-0813">Transport</keyword>
<proteinExistence type="inferred from homology"/>
<protein>
    <submittedName>
        <fullName evidence="10">Uncharacterized protein</fullName>
    </submittedName>
</protein>
<organism evidence="10 11">
    <name type="scientific">Acanthoscelides obtectus</name>
    <name type="common">Bean weevil</name>
    <name type="synonym">Bruchus obtectus</name>
    <dbReference type="NCBI Taxonomy" id="200917"/>
    <lineage>
        <taxon>Eukaryota</taxon>
        <taxon>Metazoa</taxon>
        <taxon>Ecdysozoa</taxon>
        <taxon>Arthropoda</taxon>
        <taxon>Hexapoda</taxon>
        <taxon>Insecta</taxon>
        <taxon>Pterygota</taxon>
        <taxon>Neoptera</taxon>
        <taxon>Endopterygota</taxon>
        <taxon>Coleoptera</taxon>
        <taxon>Polyphaga</taxon>
        <taxon>Cucujiformia</taxon>
        <taxon>Chrysomeloidea</taxon>
        <taxon>Chrysomelidae</taxon>
        <taxon>Bruchinae</taxon>
        <taxon>Bruchini</taxon>
        <taxon>Acanthoscelides</taxon>
    </lineage>
</organism>
<evidence type="ECO:0000256" key="7">
    <source>
        <dbReference type="ARBA" id="ARBA00022892"/>
    </source>
</evidence>
<evidence type="ECO:0000256" key="6">
    <source>
        <dbReference type="ARBA" id="ARBA00022824"/>
    </source>
</evidence>
<evidence type="ECO:0000256" key="9">
    <source>
        <dbReference type="PROSITE-ProRule" id="PRU00221"/>
    </source>
</evidence>
<dbReference type="AlphaFoldDB" id="A0A9P0PKG0"/>
<reference evidence="10" key="1">
    <citation type="submission" date="2022-03" db="EMBL/GenBank/DDBJ databases">
        <authorList>
            <person name="Sayadi A."/>
        </authorList>
    </citation>
    <scope>NUCLEOTIDE SEQUENCE</scope>
</reference>
<evidence type="ECO:0000313" key="11">
    <source>
        <dbReference type="Proteomes" id="UP001152888"/>
    </source>
</evidence>
<sequence>MKLKDIERTANVAWSPKSHYPIHLAAGTAAQQLDASFSTNAALEIYSLNVTDPGPDMQLVSSVPSDHRFHKIIWGSVGSEPGSGTIIGGCDGGLIQIYNASKLLKNEDALMGRQEKHSGPVHSLDFNGFQQNLFASGAANSEIFIWDLNNIATPMSPGAKCQPLEDVLSVLWNKQVQHILATTFSSKCVIWDLRKNEPIIKLTDTVSRVHWKVVAWHPEVATQLCLASGRVQRVLNCVMYLPPRALKANQVL</sequence>
<comment type="similarity">
    <text evidence="2">Belongs to the WD repeat SEC31 family.</text>
</comment>
<dbReference type="InterPro" id="IPR015943">
    <property type="entry name" value="WD40/YVTN_repeat-like_dom_sf"/>
</dbReference>
<evidence type="ECO:0000313" key="10">
    <source>
        <dbReference type="EMBL" id="CAH1984309.1"/>
    </source>
</evidence>
<evidence type="ECO:0000256" key="2">
    <source>
        <dbReference type="ARBA" id="ARBA00009358"/>
    </source>
</evidence>
<dbReference type="OrthoDB" id="542917at2759"/>
<dbReference type="GO" id="GO:0070971">
    <property type="term" value="C:endoplasmic reticulum exit site"/>
    <property type="evidence" value="ECO:0007669"/>
    <property type="project" value="TreeGrafter"/>
</dbReference>
<dbReference type="SUPFAM" id="SSF50978">
    <property type="entry name" value="WD40 repeat-like"/>
    <property type="match status" value="1"/>
</dbReference>
<keyword evidence="11" id="KW-1185">Reference proteome</keyword>
<evidence type="ECO:0000256" key="4">
    <source>
        <dbReference type="ARBA" id="ARBA00022574"/>
    </source>
</evidence>
<comment type="subcellular location">
    <subcellularLocation>
        <location evidence="1">Endoplasmic reticulum</location>
    </subcellularLocation>
</comment>
<gene>
    <name evidence="10" type="ORF">ACAOBT_LOCUS16019</name>
</gene>
<evidence type="ECO:0000256" key="1">
    <source>
        <dbReference type="ARBA" id="ARBA00004240"/>
    </source>
</evidence>
<keyword evidence="8" id="KW-0653">Protein transport</keyword>
<dbReference type="Gene3D" id="2.130.10.10">
    <property type="entry name" value="YVTN repeat-like/Quinoprotein amine dehydrogenase"/>
    <property type="match status" value="1"/>
</dbReference>
<accession>A0A9P0PKG0</accession>
<dbReference type="PROSITE" id="PS50082">
    <property type="entry name" value="WD_REPEATS_2"/>
    <property type="match status" value="1"/>
</dbReference>
<name>A0A9P0PKG0_ACAOB</name>
<dbReference type="InterPro" id="IPR036322">
    <property type="entry name" value="WD40_repeat_dom_sf"/>
</dbReference>
<comment type="caution">
    <text evidence="10">The sequence shown here is derived from an EMBL/GenBank/DDBJ whole genome shotgun (WGS) entry which is preliminary data.</text>
</comment>
<dbReference type="PANTHER" id="PTHR13923">
    <property type="entry name" value="SEC31-RELATED PROTEIN"/>
    <property type="match status" value="1"/>
</dbReference>
<feature type="repeat" description="WD" evidence="9">
    <location>
        <begin position="114"/>
        <end position="156"/>
    </location>
</feature>
<dbReference type="GO" id="GO:0090110">
    <property type="term" value="P:COPII-coated vesicle cargo loading"/>
    <property type="evidence" value="ECO:0007669"/>
    <property type="project" value="TreeGrafter"/>
</dbReference>
<dbReference type="GO" id="GO:0007029">
    <property type="term" value="P:endoplasmic reticulum organization"/>
    <property type="evidence" value="ECO:0007669"/>
    <property type="project" value="TreeGrafter"/>
</dbReference>
<keyword evidence="6" id="KW-0256">Endoplasmic reticulum</keyword>
<dbReference type="InterPro" id="IPR040251">
    <property type="entry name" value="SEC31-like"/>
</dbReference>
<keyword evidence="5" id="KW-0677">Repeat</keyword>
<dbReference type="InterPro" id="IPR001680">
    <property type="entry name" value="WD40_rpt"/>
</dbReference>
<evidence type="ECO:0000256" key="3">
    <source>
        <dbReference type="ARBA" id="ARBA00022448"/>
    </source>
</evidence>
<dbReference type="SMART" id="SM00320">
    <property type="entry name" value="WD40"/>
    <property type="match status" value="2"/>
</dbReference>
<dbReference type="EMBL" id="CAKOFQ010006955">
    <property type="protein sequence ID" value="CAH1984309.1"/>
    <property type="molecule type" value="Genomic_DNA"/>
</dbReference>
<dbReference type="Proteomes" id="UP001152888">
    <property type="component" value="Unassembled WGS sequence"/>
</dbReference>